<dbReference type="InterPro" id="IPR013410">
    <property type="entry name" value="CRISPR-assoc_RAMP_Cmr4"/>
</dbReference>
<name>A0A5C6X9X0_9DELT</name>
<dbReference type="AlphaFoldDB" id="A0A5C6X9X0"/>
<gene>
    <name evidence="3" type="primary">cmr4</name>
    <name evidence="3" type="ORF">FRC98_19695</name>
</gene>
<comment type="caution">
    <text evidence="3">The sequence shown here is derived from an EMBL/GenBank/DDBJ whole genome shotgun (WGS) entry which is preliminary data.</text>
</comment>
<protein>
    <submittedName>
        <fullName evidence="3">Type III-B CRISPR module RAMP protein Cmr4</fullName>
    </submittedName>
</protein>
<evidence type="ECO:0000256" key="1">
    <source>
        <dbReference type="ARBA" id="ARBA00023118"/>
    </source>
</evidence>
<accession>A0A5C6X9X0</accession>
<dbReference type="GO" id="GO:0051607">
    <property type="term" value="P:defense response to virus"/>
    <property type="evidence" value="ECO:0007669"/>
    <property type="project" value="UniProtKB-KW"/>
</dbReference>
<dbReference type="PANTHER" id="PTHR36700:SF1">
    <property type="entry name" value="CRISPR SYSTEM CMR SUBUNIT CMR4"/>
    <property type="match status" value="1"/>
</dbReference>
<proteinExistence type="predicted"/>
<reference evidence="3 4" key="1">
    <citation type="submission" date="2019-08" db="EMBL/GenBank/DDBJ databases">
        <title>Bradymonadales sp. TMQ4.</title>
        <authorList>
            <person name="Liang Q."/>
        </authorList>
    </citation>
    <scope>NUCLEOTIDE SEQUENCE [LARGE SCALE GENOMIC DNA]</scope>
    <source>
        <strain evidence="3 4">TMQ4</strain>
    </source>
</reference>
<evidence type="ECO:0000259" key="2">
    <source>
        <dbReference type="Pfam" id="PF03787"/>
    </source>
</evidence>
<evidence type="ECO:0000313" key="4">
    <source>
        <dbReference type="Proteomes" id="UP000321412"/>
    </source>
</evidence>
<dbReference type="EMBL" id="VOSM01000016">
    <property type="protein sequence ID" value="TXD34082.1"/>
    <property type="molecule type" value="Genomic_DNA"/>
</dbReference>
<dbReference type="NCBIfam" id="TIGR02580">
    <property type="entry name" value="cas_RAMP_Cmr4"/>
    <property type="match status" value="1"/>
</dbReference>
<keyword evidence="1" id="KW-0051">Antiviral defense</keyword>
<organism evidence="3 4">
    <name type="scientific">Lujinxingia vulgaris</name>
    <dbReference type="NCBI Taxonomy" id="2600176"/>
    <lineage>
        <taxon>Bacteria</taxon>
        <taxon>Deltaproteobacteria</taxon>
        <taxon>Bradymonadales</taxon>
        <taxon>Lujinxingiaceae</taxon>
        <taxon>Lujinxingia</taxon>
    </lineage>
</organism>
<feature type="domain" description="CRISPR type III-associated protein" evidence="2">
    <location>
        <begin position="10"/>
        <end position="271"/>
    </location>
</feature>
<dbReference type="Pfam" id="PF03787">
    <property type="entry name" value="RAMPs"/>
    <property type="match status" value="1"/>
</dbReference>
<keyword evidence="4" id="KW-1185">Reference proteome</keyword>
<sequence length="281" mass="30706">MNAALLGLLAETSIHPGAGQSAGFVDLPVAREAATDYPVIVGSSVKGALRDMARQLGKDDEQLAEQIFGKQEHAGQLLVSDARLAMLPVRSLSSSFRWVTCPHLLERLARDQARAGASVDVAEGFAALRKLTENSALGKKDADEPFLFLEERQFQLTGDVPAEIIALVEGLIAHTITRSSLKERLVVVSDDDFAWFARYGLAINARNQLDVNTKESKNLWYEETLPPDSLFYVVLAERSTTSNALEQTLSWFKARPYVQMGGNETVGQGWFAVKSVVKGGQ</sequence>
<dbReference type="OrthoDB" id="9789361at2"/>
<dbReference type="RefSeq" id="WP_146983230.1">
    <property type="nucleotide sequence ID" value="NZ_VOSM01000016.1"/>
</dbReference>
<dbReference type="InterPro" id="IPR005537">
    <property type="entry name" value="RAMP_III_fam"/>
</dbReference>
<dbReference type="Proteomes" id="UP000321412">
    <property type="component" value="Unassembled WGS sequence"/>
</dbReference>
<dbReference type="PANTHER" id="PTHR36700">
    <property type="entry name" value="CRISPR SYSTEM CMR SUBUNIT CMR4"/>
    <property type="match status" value="1"/>
</dbReference>
<evidence type="ECO:0000313" key="3">
    <source>
        <dbReference type="EMBL" id="TXD34082.1"/>
    </source>
</evidence>